<gene>
    <name evidence="7 8" type="primary">flhA</name>
    <name evidence="8" type="ORF">L0635_13530</name>
</gene>
<name>A0ABT4IY69_9GAMM</name>
<evidence type="ECO:0000256" key="1">
    <source>
        <dbReference type="ARBA" id="ARBA00004651"/>
    </source>
</evidence>
<keyword evidence="7" id="KW-1006">Bacterial flagellum protein export</keyword>
<feature type="transmembrane region" description="Helical" evidence="7">
    <location>
        <begin position="72"/>
        <end position="93"/>
    </location>
</feature>
<evidence type="ECO:0000256" key="2">
    <source>
        <dbReference type="ARBA" id="ARBA00008835"/>
    </source>
</evidence>
<dbReference type="InterPro" id="IPR042193">
    <property type="entry name" value="FHIPEP_3"/>
</dbReference>
<dbReference type="RefSeq" id="WP_085917572.1">
    <property type="nucleotide sequence ID" value="NZ_JAKNQU010000005.1"/>
</dbReference>
<dbReference type="Proteomes" id="UP001321125">
    <property type="component" value="Unassembled WGS sequence"/>
</dbReference>
<dbReference type="PANTHER" id="PTHR30161">
    <property type="entry name" value="FLAGELLAR EXPORT PROTEIN, MEMBRANE FLHA SUBUNIT-RELATED"/>
    <property type="match status" value="1"/>
</dbReference>
<evidence type="ECO:0000256" key="5">
    <source>
        <dbReference type="ARBA" id="ARBA00022989"/>
    </source>
</evidence>
<dbReference type="EMBL" id="JAKNQU010000005">
    <property type="protein sequence ID" value="MCZ0928103.1"/>
    <property type="molecule type" value="Genomic_DNA"/>
</dbReference>
<organism evidence="8 9">
    <name type="scientific">Vreelandella janggokensis</name>
    <dbReference type="NCBI Taxonomy" id="370767"/>
    <lineage>
        <taxon>Bacteria</taxon>
        <taxon>Pseudomonadati</taxon>
        <taxon>Pseudomonadota</taxon>
        <taxon>Gammaproteobacteria</taxon>
        <taxon>Oceanospirillales</taxon>
        <taxon>Halomonadaceae</taxon>
        <taxon>Vreelandella</taxon>
    </lineage>
</organism>
<feature type="transmembrane region" description="Helical" evidence="7">
    <location>
        <begin position="241"/>
        <end position="264"/>
    </location>
</feature>
<accession>A0ABT4IY69</accession>
<comment type="function">
    <text evidence="7">Required for formation of the rod structure of the flagellar apparatus. Together with FliI and FliH, may constitute the export apparatus of flagellin.</text>
</comment>
<keyword evidence="8" id="KW-0282">Flagellum</keyword>
<keyword evidence="7" id="KW-1005">Bacterial flagellum biogenesis</keyword>
<evidence type="ECO:0000313" key="8">
    <source>
        <dbReference type="EMBL" id="MCZ0928103.1"/>
    </source>
</evidence>
<feature type="transmembrane region" description="Helical" evidence="7">
    <location>
        <begin position="113"/>
        <end position="140"/>
    </location>
</feature>
<evidence type="ECO:0000313" key="9">
    <source>
        <dbReference type="Proteomes" id="UP001321125"/>
    </source>
</evidence>
<keyword evidence="3 7" id="KW-1003">Cell membrane</keyword>
<keyword evidence="6 7" id="KW-0472">Membrane</keyword>
<comment type="subcellular location">
    <subcellularLocation>
        <location evidence="1 7">Cell membrane</location>
        <topology evidence="1 7">Multi-pass membrane protein</topology>
    </subcellularLocation>
</comment>
<dbReference type="Pfam" id="PF00771">
    <property type="entry name" value="FHIPEP"/>
    <property type="match status" value="1"/>
</dbReference>
<keyword evidence="8" id="KW-0966">Cell projection</keyword>
<comment type="caution">
    <text evidence="8">The sequence shown here is derived from an EMBL/GenBank/DDBJ whole genome shotgun (WGS) entry which is preliminary data.</text>
</comment>
<dbReference type="NCBIfam" id="TIGR01398">
    <property type="entry name" value="FlhA"/>
    <property type="match status" value="1"/>
</dbReference>
<keyword evidence="8" id="KW-0969">Cilium</keyword>
<dbReference type="PRINTS" id="PR00949">
    <property type="entry name" value="TYPE3IMAPROT"/>
</dbReference>
<keyword evidence="7" id="KW-0813">Transport</keyword>
<dbReference type="InterPro" id="IPR042194">
    <property type="entry name" value="FHIPEP_1"/>
</dbReference>
<dbReference type="Gene3D" id="3.40.50.12790">
    <property type="entry name" value="FHIPEP family, domain 4"/>
    <property type="match status" value="1"/>
</dbReference>
<evidence type="ECO:0000256" key="6">
    <source>
        <dbReference type="ARBA" id="ARBA00023136"/>
    </source>
</evidence>
<feature type="transmembrane region" description="Helical" evidence="7">
    <location>
        <begin position="21"/>
        <end position="40"/>
    </location>
</feature>
<comment type="similarity">
    <text evidence="2 7">Belongs to the FHIPEP (flagella/HR/invasion proteins export pore) family.</text>
</comment>
<sequence>MKGFTQLMSRRDWVSDVKVQLLAGPLLILMILGMMIVPMPPFALDLLFTFNIAMAVMVLMVSMFAQKPLDFAAFPAVLLFTTLLRLSLNVASTRVVLMEGHQGGAAAGKVIEAFGAFLVGGNFAVGLVVFLILVIINFMVITKGAGRIAEVGARFTLDAMPGKQMAIDADLNAGLIGEEDAKNRRAEIAQEADFYGSMDGASKFVRGDAVAGLVIMVVNIIGGLMIGMLQHDMSFGDAGRSYMLLAIGDGLVAQIPALVISTAAGVTVSRVNTDQDVGQQMISQLFINPQVMILAAMVMGLLGIVPGMPNMVFLLFTLLLAGLAWFIMRRQEQALVKEEISAAPPPTQEAPEASWEDVQLVDTLGLEVGHRLIPLVDSRQKGELLARIKSVRKKFAQEVGFLPPVVHIRDNLELSPNAYVLSMKGAEIGRAEAYPGKWLAINPGQVSGELQGTPTEDPAFGLPAVWIESSQREHAQVYGYTVVDASTVIATHLNHLLHRHSPEMLGRQEVQKLLDKLGSEQKSLVEEVVPKAISLTVLQRILQNLLDEDVSIRDMRTILDTLAEYASQQQDANELTALVRVALGRAITQQWFAGQDTLNVMGLDAQLEQVLVQAMNGNGAMEPGLAETLMTQAQQALERHESSGEPPVLVVQHSLRAVLSRFLRRRLRHMAVLSQAEIPDDRTLRVTTVVGGR</sequence>
<evidence type="ECO:0000256" key="4">
    <source>
        <dbReference type="ARBA" id="ARBA00022692"/>
    </source>
</evidence>
<dbReference type="PANTHER" id="PTHR30161:SF1">
    <property type="entry name" value="FLAGELLAR BIOSYNTHESIS PROTEIN FLHA-RELATED"/>
    <property type="match status" value="1"/>
</dbReference>
<dbReference type="PIRSF" id="PIRSF005419">
    <property type="entry name" value="FlhA"/>
    <property type="match status" value="1"/>
</dbReference>
<dbReference type="InterPro" id="IPR042196">
    <property type="entry name" value="FHIPEP_4"/>
</dbReference>
<evidence type="ECO:0000256" key="7">
    <source>
        <dbReference type="RuleBase" id="RU364093"/>
    </source>
</evidence>
<dbReference type="Gene3D" id="1.10.8.540">
    <property type="entry name" value="FHIPEP family, domain 3"/>
    <property type="match status" value="1"/>
</dbReference>
<evidence type="ECO:0000256" key="3">
    <source>
        <dbReference type="ARBA" id="ARBA00022475"/>
    </source>
</evidence>
<dbReference type="InterPro" id="IPR006301">
    <property type="entry name" value="FlhA"/>
</dbReference>
<dbReference type="InterPro" id="IPR025505">
    <property type="entry name" value="FHIPEP_CS"/>
</dbReference>
<protein>
    <recommendedName>
        <fullName evidence="7">Flagellar biosynthesis protein FlhA</fullName>
    </recommendedName>
</protein>
<dbReference type="PROSITE" id="PS00994">
    <property type="entry name" value="FHIPEP"/>
    <property type="match status" value="1"/>
</dbReference>
<feature type="transmembrane region" description="Helical" evidence="7">
    <location>
        <begin position="285"/>
        <end position="305"/>
    </location>
</feature>
<feature type="transmembrane region" description="Helical" evidence="7">
    <location>
        <begin position="311"/>
        <end position="328"/>
    </location>
</feature>
<feature type="transmembrane region" description="Helical" evidence="7">
    <location>
        <begin position="209"/>
        <end position="229"/>
    </location>
</feature>
<dbReference type="Gene3D" id="3.40.30.60">
    <property type="entry name" value="FHIPEP family, domain 1"/>
    <property type="match status" value="1"/>
</dbReference>
<reference evidence="8 9" key="1">
    <citation type="submission" date="2022-02" db="EMBL/GenBank/DDBJ databases">
        <title>Study of halophilic communities from a Mexican lake.</title>
        <authorList>
            <person name="Hernandez-Soto L.M."/>
            <person name="Martinez-Abarca F."/>
            <person name="Ramirez-Saad H.C."/>
            <person name="Aguirre-Garrido J.F."/>
        </authorList>
    </citation>
    <scope>NUCLEOTIDE SEQUENCE [LARGE SCALE GENOMIC DNA]</scope>
    <source>
        <strain evidence="8 9">Hjan13</strain>
    </source>
</reference>
<keyword evidence="9" id="KW-1185">Reference proteome</keyword>
<dbReference type="InterPro" id="IPR001712">
    <property type="entry name" value="T3SS_FHIPEP"/>
</dbReference>
<keyword evidence="4 7" id="KW-0812">Transmembrane</keyword>
<keyword evidence="5 7" id="KW-1133">Transmembrane helix</keyword>
<feature type="transmembrane region" description="Helical" evidence="7">
    <location>
        <begin position="46"/>
        <end position="65"/>
    </location>
</feature>
<keyword evidence="7" id="KW-0653">Protein transport</keyword>
<proteinExistence type="inferred from homology"/>